<dbReference type="EC" id="3.1.26.5" evidence="6 7"/>
<dbReference type="NCBIfam" id="TIGR00188">
    <property type="entry name" value="rnpA"/>
    <property type="match status" value="1"/>
</dbReference>
<evidence type="ECO:0000256" key="5">
    <source>
        <dbReference type="ARBA" id="ARBA00022884"/>
    </source>
</evidence>
<keyword evidence="5 6" id="KW-0694">RNA-binding</keyword>
<evidence type="ECO:0000256" key="4">
    <source>
        <dbReference type="ARBA" id="ARBA00022801"/>
    </source>
</evidence>
<dbReference type="PANTHER" id="PTHR33992">
    <property type="entry name" value="RIBONUCLEASE P PROTEIN COMPONENT"/>
    <property type="match status" value="1"/>
</dbReference>
<dbReference type="GO" id="GO:0030677">
    <property type="term" value="C:ribonuclease P complex"/>
    <property type="evidence" value="ECO:0007669"/>
    <property type="project" value="TreeGrafter"/>
</dbReference>
<evidence type="ECO:0000256" key="3">
    <source>
        <dbReference type="ARBA" id="ARBA00022759"/>
    </source>
</evidence>
<comment type="catalytic activity">
    <reaction evidence="6">
        <text>Endonucleolytic cleavage of RNA, removing 5'-extranucleotides from tRNA precursor.</text>
        <dbReference type="EC" id="3.1.26.5"/>
    </reaction>
</comment>
<dbReference type="Proteomes" id="UP000176420">
    <property type="component" value="Unassembled WGS sequence"/>
</dbReference>
<dbReference type="GO" id="GO:0042781">
    <property type="term" value="F:3'-tRNA processing endoribonuclease activity"/>
    <property type="evidence" value="ECO:0007669"/>
    <property type="project" value="TreeGrafter"/>
</dbReference>
<protein>
    <recommendedName>
        <fullName evidence="6 7">Ribonuclease P protein component</fullName>
        <shortName evidence="6">RNase P protein</shortName>
        <shortName evidence="6">RNaseP protein</shortName>
        <ecNumber evidence="6 7">3.1.26.5</ecNumber>
    </recommendedName>
    <alternativeName>
        <fullName evidence="6">Protein C5</fullName>
    </alternativeName>
</protein>
<organism evidence="8 9">
    <name type="scientific">Candidatus Kerfeldbacteria bacterium RIFOXYB2_FULL_38_14</name>
    <dbReference type="NCBI Taxonomy" id="1798547"/>
    <lineage>
        <taxon>Bacteria</taxon>
        <taxon>Candidatus Kerfeldiibacteriota</taxon>
    </lineage>
</organism>
<sequence>MLKVRQRLRKNTDFSRVYKNGKTLSTKLFFIKTAKNDLKNTRFGVVLSNKVIKKAVQRNKKKRQIRNALLSVAKQTQVGYDVVICVKPDIALTSFAEIKKEITQALIKIHFLKN</sequence>
<comment type="caution">
    <text evidence="8">The sequence shown here is derived from an EMBL/GenBank/DDBJ whole genome shotgun (WGS) entry which is preliminary data.</text>
</comment>
<dbReference type="GO" id="GO:0004526">
    <property type="term" value="F:ribonuclease P activity"/>
    <property type="evidence" value="ECO:0007669"/>
    <property type="project" value="UniProtKB-UniRule"/>
</dbReference>
<dbReference type="EMBL" id="MHKI01000005">
    <property type="protein sequence ID" value="OGY88032.1"/>
    <property type="molecule type" value="Genomic_DNA"/>
</dbReference>
<dbReference type="HAMAP" id="MF_00227">
    <property type="entry name" value="RNase_P"/>
    <property type="match status" value="1"/>
</dbReference>
<comment type="subunit">
    <text evidence="6">Consists of a catalytic RNA component (M1 or rnpB) and a protein subunit.</text>
</comment>
<dbReference type="SUPFAM" id="SSF54211">
    <property type="entry name" value="Ribosomal protein S5 domain 2-like"/>
    <property type="match status" value="1"/>
</dbReference>
<evidence type="ECO:0000256" key="1">
    <source>
        <dbReference type="ARBA" id="ARBA00022694"/>
    </source>
</evidence>
<dbReference type="InterPro" id="IPR014721">
    <property type="entry name" value="Ribsml_uS5_D2-typ_fold_subgr"/>
</dbReference>
<evidence type="ECO:0000256" key="2">
    <source>
        <dbReference type="ARBA" id="ARBA00022722"/>
    </source>
</evidence>
<keyword evidence="1 6" id="KW-0819">tRNA processing</keyword>
<keyword evidence="2 6" id="KW-0540">Nuclease</keyword>
<evidence type="ECO:0000313" key="8">
    <source>
        <dbReference type="EMBL" id="OGY88032.1"/>
    </source>
</evidence>
<evidence type="ECO:0000313" key="9">
    <source>
        <dbReference type="Proteomes" id="UP000176420"/>
    </source>
</evidence>
<dbReference type="GO" id="GO:0000049">
    <property type="term" value="F:tRNA binding"/>
    <property type="evidence" value="ECO:0007669"/>
    <property type="project" value="UniProtKB-UniRule"/>
</dbReference>
<gene>
    <name evidence="6" type="primary">rnpA</name>
    <name evidence="8" type="ORF">A2319_02300</name>
</gene>
<dbReference type="InterPro" id="IPR020568">
    <property type="entry name" value="Ribosomal_Su5_D2-typ_SF"/>
</dbReference>
<keyword evidence="3 6" id="KW-0255">Endonuclease</keyword>
<reference evidence="8 9" key="1">
    <citation type="journal article" date="2016" name="Nat. Commun.">
        <title>Thousands of microbial genomes shed light on interconnected biogeochemical processes in an aquifer system.</title>
        <authorList>
            <person name="Anantharaman K."/>
            <person name="Brown C.T."/>
            <person name="Hug L.A."/>
            <person name="Sharon I."/>
            <person name="Castelle C.J."/>
            <person name="Probst A.J."/>
            <person name="Thomas B.C."/>
            <person name="Singh A."/>
            <person name="Wilkins M.J."/>
            <person name="Karaoz U."/>
            <person name="Brodie E.L."/>
            <person name="Williams K.H."/>
            <person name="Hubbard S.S."/>
            <person name="Banfield J.F."/>
        </authorList>
    </citation>
    <scope>NUCLEOTIDE SEQUENCE [LARGE SCALE GENOMIC DNA]</scope>
</reference>
<dbReference type="InterPro" id="IPR000100">
    <property type="entry name" value="RNase_P"/>
</dbReference>
<dbReference type="GO" id="GO:0001682">
    <property type="term" value="P:tRNA 5'-leader removal"/>
    <property type="evidence" value="ECO:0007669"/>
    <property type="project" value="UniProtKB-UniRule"/>
</dbReference>
<name>A0A1G2BFX8_9BACT</name>
<evidence type="ECO:0000256" key="6">
    <source>
        <dbReference type="HAMAP-Rule" id="MF_00227"/>
    </source>
</evidence>
<dbReference type="Gene3D" id="3.30.230.10">
    <property type="match status" value="1"/>
</dbReference>
<dbReference type="PANTHER" id="PTHR33992:SF1">
    <property type="entry name" value="RIBONUCLEASE P PROTEIN COMPONENT"/>
    <property type="match status" value="1"/>
</dbReference>
<accession>A0A1G2BFX8</accession>
<keyword evidence="4 6" id="KW-0378">Hydrolase</keyword>
<dbReference type="AlphaFoldDB" id="A0A1G2BFX8"/>
<comment type="function">
    <text evidence="6">RNaseP catalyzes the removal of the 5'-leader sequence from pre-tRNA to produce the mature 5'-terminus. It can also cleave other RNA substrates such as 4.5S RNA. The protein component plays an auxiliary but essential role in vivo by binding to the 5'-leader sequence and broadening the substrate specificity of the ribozyme.</text>
</comment>
<proteinExistence type="inferred from homology"/>
<dbReference type="Pfam" id="PF00825">
    <property type="entry name" value="Ribonuclease_P"/>
    <property type="match status" value="1"/>
</dbReference>
<comment type="similarity">
    <text evidence="6">Belongs to the RnpA family.</text>
</comment>
<evidence type="ECO:0000256" key="7">
    <source>
        <dbReference type="NCBIfam" id="TIGR00188"/>
    </source>
</evidence>